<evidence type="ECO:0000313" key="3">
    <source>
        <dbReference type="Proteomes" id="UP000282060"/>
    </source>
</evidence>
<dbReference type="InterPro" id="IPR001638">
    <property type="entry name" value="Solute-binding_3/MltF_N"/>
</dbReference>
<dbReference type="PANTHER" id="PTHR38834:SF3">
    <property type="entry name" value="SOLUTE-BINDING PROTEIN FAMILY 3_N-TERMINAL DOMAIN-CONTAINING PROTEIN"/>
    <property type="match status" value="1"/>
</dbReference>
<evidence type="ECO:0000259" key="1">
    <source>
        <dbReference type="Pfam" id="PF00497"/>
    </source>
</evidence>
<dbReference type="SUPFAM" id="SSF53850">
    <property type="entry name" value="Periplasmic binding protein-like II"/>
    <property type="match status" value="1"/>
</dbReference>
<organism evidence="2 3">
    <name type="scientific">Shewanella atlantica</name>
    <dbReference type="NCBI Taxonomy" id="271099"/>
    <lineage>
        <taxon>Bacteria</taxon>
        <taxon>Pseudomonadati</taxon>
        <taxon>Pseudomonadota</taxon>
        <taxon>Gammaproteobacteria</taxon>
        <taxon>Alteromonadales</taxon>
        <taxon>Shewanellaceae</taxon>
        <taxon>Shewanella</taxon>
    </lineage>
</organism>
<dbReference type="OrthoDB" id="8587856at2"/>
<keyword evidence="3" id="KW-1185">Reference proteome</keyword>
<dbReference type="PANTHER" id="PTHR38834">
    <property type="entry name" value="PERIPLASMIC SUBSTRATE BINDING PROTEIN FAMILY 3"/>
    <property type="match status" value="1"/>
</dbReference>
<name>A0A431W5E0_9GAMM</name>
<feature type="domain" description="Solute-binding protein family 3/N-terminal" evidence="1">
    <location>
        <begin position="26"/>
        <end position="231"/>
    </location>
</feature>
<dbReference type="Proteomes" id="UP000282060">
    <property type="component" value="Unassembled WGS sequence"/>
</dbReference>
<dbReference type="Gene3D" id="3.40.190.10">
    <property type="entry name" value="Periplasmic binding protein-like II"/>
    <property type="match status" value="2"/>
</dbReference>
<proteinExistence type="predicted"/>
<dbReference type="AlphaFoldDB" id="A0A431W5E0"/>
<dbReference type="Pfam" id="PF00497">
    <property type="entry name" value="SBP_bac_3"/>
    <property type="match status" value="1"/>
</dbReference>
<dbReference type="EMBL" id="RXNV01000007">
    <property type="protein sequence ID" value="RTR30670.1"/>
    <property type="molecule type" value="Genomic_DNA"/>
</dbReference>
<gene>
    <name evidence="2" type="ORF">EKG39_15330</name>
</gene>
<reference evidence="2 3" key="1">
    <citation type="submission" date="2018-12" db="EMBL/GenBank/DDBJ databases">
        <authorList>
            <person name="Yu L."/>
        </authorList>
    </citation>
    <scope>NUCLEOTIDE SEQUENCE [LARGE SCALE GENOMIC DNA]</scope>
    <source>
        <strain evidence="2 3">HAW-EB5</strain>
    </source>
</reference>
<accession>A0A431W5E0</accession>
<comment type="caution">
    <text evidence="2">The sequence shown here is derived from an EMBL/GenBank/DDBJ whole genome shotgun (WGS) entry which is preliminary data.</text>
</comment>
<protein>
    <submittedName>
        <fullName evidence="2">Transporter substrate-binding domain-containing protein</fullName>
    </submittedName>
</protein>
<evidence type="ECO:0000313" key="2">
    <source>
        <dbReference type="EMBL" id="RTR30670.1"/>
    </source>
</evidence>
<sequence>MICLAITTLIFNARASSLSELEYLTESYPPYNYQEEGELKGIAVDLLRAALARVGEGLPRENIQLLPWPRAYKMALAGPERVLFSTTRTQLREDSFHWVGPIVETRVVLLARAESEINIHSIDELSNYSIGGIKDDIGEQLLLSFGVPAKHIKRANSAYSLLKMLNKGRIQLWAYEENVAGWNIHNAGLDPSLFKSVFTLQESELYFAFSKDTDPELVNKLQLSIDEIKSEFIGDGHNLYEQIISKYR</sequence>